<keyword evidence="4" id="KW-0418">Kinase</keyword>
<proteinExistence type="predicted"/>
<dbReference type="SUPFAM" id="SSF52540">
    <property type="entry name" value="P-loop containing nucleoside triphosphate hydrolases"/>
    <property type="match status" value="1"/>
</dbReference>
<dbReference type="Gene3D" id="3.40.50.300">
    <property type="entry name" value="P-loop containing nucleotide triphosphate hydrolases"/>
    <property type="match status" value="1"/>
</dbReference>
<evidence type="ECO:0000256" key="7">
    <source>
        <dbReference type="ARBA" id="ARBA00048478"/>
    </source>
</evidence>
<dbReference type="Pfam" id="PF02224">
    <property type="entry name" value="Cytidylate_kin"/>
    <property type="match status" value="1"/>
</dbReference>
<evidence type="ECO:0000256" key="1">
    <source>
        <dbReference type="ARBA" id="ARBA00012906"/>
    </source>
</evidence>
<keyword evidence="3" id="KW-0547">Nucleotide-binding</keyword>
<comment type="catalytic activity">
    <reaction evidence="6">
        <text>dCMP + ATP = dCDP + ADP</text>
        <dbReference type="Rhea" id="RHEA:25094"/>
        <dbReference type="ChEBI" id="CHEBI:30616"/>
        <dbReference type="ChEBI" id="CHEBI:57566"/>
        <dbReference type="ChEBI" id="CHEBI:58593"/>
        <dbReference type="ChEBI" id="CHEBI:456216"/>
        <dbReference type="EC" id="2.7.4.25"/>
    </reaction>
</comment>
<comment type="catalytic activity">
    <reaction evidence="7">
        <text>CMP + ATP = CDP + ADP</text>
        <dbReference type="Rhea" id="RHEA:11600"/>
        <dbReference type="ChEBI" id="CHEBI:30616"/>
        <dbReference type="ChEBI" id="CHEBI:58069"/>
        <dbReference type="ChEBI" id="CHEBI:60377"/>
        <dbReference type="ChEBI" id="CHEBI:456216"/>
        <dbReference type="EC" id="2.7.4.25"/>
    </reaction>
</comment>
<evidence type="ECO:0000256" key="3">
    <source>
        <dbReference type="ARBA" id="ARBA00022741"/>
    </source>
</evidence>
<evidence type="ECO:0000256" key="4">
    <source>
        <dbReference type="ARBA" id="ARBA00022777"/>
    </source>
</evidence>
<keyword evidence="2" id="KW-0808">Transferase</keyword>
<dbReference type="GO" id="GO:0036431">
    <property type="term" value="F:dCMP kinase activity"/>
    <property type="evidence" value="ECO:0007669"/>
    <property type="project" value="InterPro"/>
</dbReference>
<dbReference type="GO" id="GO:0005524">
    <property type="term" value="F:ATP binding"/>
    <property type="evidence" value="ECO:0007669"/>
    <property type="project" value="UniProtKB-KW"/>
</dbReference>
<dbReference type="AlphaFoldDB" id="A0A6J6D9G6"/>
<keyword evidence="5" id="KW-0067">ATP-binding</keyword>
<evidence type="ECO:0000313" key="9">
    <source>
        <dbReference type="EMBL" id="CAB4560640.1"/>
    </source>
</evidence>
<dbReference type="InterPro" id="IPR011994">
    <property type="entry name" value="Cytidylate_kinase_dom"/>
</dbReference>
<dbReference type="InterPro" id="IPR027417">
    <property type="entry name" value="P-loop_NTPase"/>
</dbReference>
<reference evidence="9" key="1">
    <citation type="submission" date="2020-05" db="EMBL/GenBank/DDBJ databases">
        <authorList>
            <person name="Chiriac C."/>
            <person name="Salcher M."/>
            <person name="Ghai R."/>
            <person name="Kavagutti S V."/>
        </authorList>
    </citation>
    <scope>NUCLEOTIDE SEQUENCE</scope>
</reference>
<evidence type="ECO:0000256" key="2">
    <source>
        <dbReference type="ARBA" id="ARBA00022679"/>
    </source>
</evidence>
<evidence type="ECO:0000256" key="5">
    <source>
        <dbReference type="ARBA" id="ARBA00022840"/>
    </source>
</evidence>
<feature type="domain" description="Cytidylate kinase" evidence="8">
    <location>
        <begin position="8"/>
        <end position="150"/>
    </location>
</feature>
<evidence type="ECO:0000256" key="6">
    <source>
        <dbReference type="ARBA" id="ARBA00047615"/>
    </source>
</evidence>
<protein>
    <recommendedName>
        <fullName evidence="1">(d)CMP kinase</fullName>
        <ecNumber evidence="1">2.7.4.25</ecNumber>
    </recommendedName>
</protein>
<sequence>MASEDPDNQHFSVDGVDVTEAIRGHEVSSSVSAIAKHPLVRQGLVDHFRNVIAACERPGIVMEGRDITTVVAPDAPVRVLLTADEDTRIARRLAEVAGTASAPSVAQALSSRDRSDQSVVDFMNAAPGVTLLDSTPLTFDETVRELLRIIAITKETA</sequence>
<name>A0A6J6D9G6_9ZZZZ</name>
<gene>
    <name evidence="9" type="ORF">UFOPK1684_00061</name>
</gene>
<evidence type="ECO:0000259" key="8">
    <source>
        <dbReference type="Pfam" id="PF02224"/>
    </source>
</evidence>
<dbReference type="EMBL" id="CAEZTM010000001">
    <property type="protein sequence ID" value="CAB4560640.1"/>
    <property type="molecule type" value="Genomic_DNA"/>
</dbReference>
<dbReference type="EC" id="2.7.4.25" evidence="1"/>
<organism evidence="9">
    <name type="scientific">freshwater metagenome</name>
    <dbReference type="NCBI Taxonomy" id="449393"/>
    <lineage>
        <taxon>unclassified sequences</taxon>
        <taxon>metagenomes</taxon>
        <taxon>ecological metagenomes</taxon>
    </lineage>
</organism>
<accession>A0A6J6D9G6</accession>
<dbReference type="GO" id="GO:0006139">
    <property type="term" value="P:nucleobase-containing compound metabolic process"/>
    <property type="evidence" value="ECO:0007669"/>
    <property type="project" value="InterPro"/>
</dbReference>